<name>A0A0A8ZGY6_ARUDO</name>
<keyword evidence="1" id="KW-0812">Transmembrane</keyword>
<accession>A0A0A8ZGY6</accession>
<dbReference type="EMBL" id="GBRH01259261">
    <property type="protein sequence ID" value="JAD38634.1"/>
    <property type="molecule type" value="Transcribed_RNA"/>
</dbReference>
<keyword evidence="1" id="KW-0472">Membrane</keyword>
<protein>
    <submittedName>
        <fullName evidence="2">Uncharacterized protein</fullName>
    </submittedName>
</protein>
<organism evidence="2">
    <name type="scientific">Arundo donax</name>
    <name type="common">Giant reed</name>
    <name type="synonym">Donax arundinaceus</name>
    <dbReference type="NCBI Taxonomy" id="35708"/>
    <lineage>
        <taxon>Eukaryota</taxon>
        <taxon>Viridiplantae</taxon>
        <taxon>Streptophyta</taxon>
        <taxon>Embryophyta</taxon>
        <taxon>Tracheophyta</taxon>
        <taxon>Spermatophyta</taxon>
        <taxon>Magnoliopsida</taxon>
        <taxon>Liliopsida</taxon>
        <taxon>Poales</taxon>
        <taxon>Poaceae</taxon>
        <taxon>PACMAD clade</taxon>
        <taxon>Arundinoideae</taxon>
        <taxon>Arundineae</taxon>
        <taxon>Arundo</taxon>
    </lineage>
</organism>
<reference evidence="2" key="2">
    <citation type="journal article" date="2015" name="Data Brief">
        <title>Shoot transcriptome of the giant reed, Arundo donax.</title>
        <authorList>
            <person name="Barrero R.A."/>
            <person name="Guerrero F.D."/>
            <person name="Moolhuijzen P."/>
            <person name="Goolsby J.A."/>
            <person name="Tidwell J."/>
            <person name="Bellgard S.E."/>
            <person name="Bellgard M.I."/>
        </authorList>
    </citation>
    <scope>NUCLEOTIDE SEQUENCE</scope>
    <source>
        <tissue evidence="2">Shoot tissue taken approximately 20 cm above the soil surface</tissue>
    </source>
</reference>
<feature type="transmembrane region" description="Helical" evidence="1">
    <location>
        <begin position="12"/>
        <end position="34"/>
    </location>
</feature>
<sequence length="35" mass="3951">MLQHDSSRTFVDVANCVLSVLWSLLPLFGLTIVFQ</sequence>
<proteinExistence type="predicted"/>
<evidence type="ECO:0000313" key="2">
    <source>
        <dbReference type="EMBL" id="JAD38634.1"/>
    </source>
</evidence>
<dbReference type="AlphaFoldDB" id="A0A0A8ZGY6"/>
<keyword evidence="1" id="KW-1133">Transmembrane helix</keyword>
<evidence type="ECO:0000256" key="1">
    <source>
        <dbReference type="SAM" id="Phobius"/>
    </source>
</evidence>
<reference evidence="2" key="1">
    <citation type="submission" date="2014-09" db="EMBL/GenBank/DDBJ databases">
        <authorList>
            <person name="Magalhaes I.L.F."/>
            <person name="Oliveira U."/>
            <person name="Santos F.R."/>
            <person name="Vidigal T.H.D.A."/>
            <person name="Brescovit A.D."/>
            <person name="Santos A.J."/>
        </authorList>
    </citation>
    <scope>NUCLEOTIDE SEQUENCE</scope>
    <source>
        <tissue evidence="2">Shoot tissue taken approximately 20 cm above the soil surface</tissue>
    </source>
</reference>